<feature type="compositionally biased region" description="Basic and acidic residues" evidence="1">
    <location>
        <begin position="321"/>
        <end position="333"/>
    </location>
</feature>
<keyword evidence="2" id="KW-0812">Transmembrane</keyword>
<proteinExistence type="predicted"/>
<keyword evidence="5" id="KW-1185">Reference proteome</keyword>
<feature type="transmembrane region" description="Helical" evidence="2">
    <location>
        <begin position="171"/>
        <end position="189"/>
    </location>
</feature>
<feature type="transmembrane region" description="Helical" evidence="2">
    <location>
        <begin position="657"/>
        <end position="675"/>
    </location>
</feature>
<comment type="caution">
    <text evidence="4">The sequence shown here is derived from an EMBL/GenBank/DDBJ whole genome shotgun (WGS) entry which is preliminary data.</text>
</comment>
<dbReference type="Proteomes" id="UP000316639">
    <property type="component" value="Unassembled WGS sequence"/>
</dbReference>
<evidence type="ECO:0000313" key="5">
    <source>
        <dbReference type="Proteomes" id="UP000316639"/>
    </source>
</evidence>
<feature type="transmembrane region" description="Helical" evidence="2">
    <location>
        <begin position="634"/>
        <end position="651"/>
    </location>
</feature>
<feature type="region of interest" description="Disordered" evidence="1">
    <location>
        <begin position="546"/>
        <end position="592"/>
    </location>
</feature>
<dbReference type="PANTHER" id="PTHR42736:SF1">
    <property type="entry name" value="PROTEIN-GLUTAMINE GAMMA-GLUTAMYLTRANSFERASE"/>
    <property type="match status" value="1"/>
</dbReference>
<sequence length="807" mass="85195">MASRPGIEWSASATPWIAALAVLCSSTALAGVIEGGLWLVHIAVAIAVVTGTGALLRSTRLPAPVVGLGQLLALLCLLVTIFTRTGFLFLLPGPTSLGDLLTVLGDSIGQVQTGVPPVEATAAIRCLVMVAIGLVTILVDTLAVAAAAPAASGLVLLCVFAVPASLAEEMLPFWTFIFGAAAFALLLAVDGQHRHEAWRGRLGTGASSGSGSSATAVAAIAMVIALVVGAGFTLVGTIGRLPGSGNGIGGSGSSGLGIKAMTNLRGMLNQGRTRELFHVRGLQTDTYLRATTLDRYVPNSGWERGGDPSGRPVQGELPRPPGDRGEGKTSRVDIDPVGWRDFWLPVYGSPRRLDTPDDDYLYDPDRGIVFAQNQRKPEPYQLETVLDVPTADQLRRAVGDVPIDRSYFAADGVEEPVAQLARDITKDATNQFDKAAKLYEHFTNPVHGFKYKLETKGDLTSDALSDFLFRGKVGYCEQYASAMAVMARKIGIPARVALGFTAGYVDGDRRVITSEDAHAWVEIFFPGHGWVTFDPTPMDDGRAVVPPYLRNTSPTDEPIPSGSSSATTTTAPTSTSTTAGATENNQAGTDQGAAETPIPAWHFWSLGGVLLMAVLLTLLMVLRAGMAGAPWARKLLLPITVALWALAVALSAALLSWLLALVLVVVGLAVAPLTIRAVRRHNRLHTVAGLGPQAAAAAWEELMAESIDRGVLTPTAETVRAASRRLAREHNLDDAGRDGLRTLISSIERSWYSARPEADPALPAAVEAVRASLARNAPLSLRARILPRSVLHPVPRPTVDAPAPIPV</sequence>
<organism evidence="4 5">
    <name type="scientific">Lentzea tibetensis</name>
    <dbReference type="NCBI Taxonomy" id="2591470"/>
    <lineage>
        <taxon>Bacteria</taxon>
        <taxon>Bacillati</taxon>
        <taxon>Actinomycetota</taxon>
        <taxon>Actinomycetes</taxon>
        <taxon>Pseudonocardiales</taxon>
        <taxon>Pseudonocardiaceae</taxon>
        <taxon>Lentzea</taxon>
    </lineage>
</organism>
<feature type="transmembrane region" description="Helical" evidence="2">
    <location>
        <begin position="122"/>
        <end position="139"/>
    </location>
</feature>
<feature type="region of interest" description="Disordered" evidence="1">
    <location>
        <begin position="298"/>
        <end position="333"/>
    </location>
</feature>
<dbReference type="InterPro" id="IPR002931">
    <property type="entry name" value="Transglutaminase-like"/>
</dbReference>
<dbReference type="InterPro" id="IPR038765">
    <property type="entry name" value="Papain-like_cys_pep_sf"/>
</dbReference>
<reference evidence="4 5" key="1">
    <citation type="submission" date="2019-07" db="EMBL/GenBank/DDBJ databases">
        <title>Lentzea xizangensis sp. nov., isolated from Qinghai-Tibetan Plateau Soils.</title>
        <authorList>
            <person name="Huang J."/>
        </authorList>
    </citation>
    <scope>NUCLEOTIDE SEQUENCE [LARGE SCALE GENOMIC DNA]</scope>
    <source>
        <strain evidence="4 5">FXJ1.1311</strain>
    </source>
</reference>
<dbReference type="AlphaFoldDB" id="A0A563ERM4"/>
<feature type="transmembrane region" description="Helical" evidence="2">
    <location>
        <begin position="146"/>
        <end position="165"/>
    </location>
</feature>
<protein>
    <submittedName>
        <fullName evidence="4">Transglutaminase domain-containing protein</fullName>
    </submittedName>
</protein>
<dbReference type="SUPFAM" id="SSF54001">
    <property type="entry name" value="Cysteine proteinases"/>
    <property type="match status" value="1"/>
</dbReference>
<dbReference type="SMART" id="SM00460">
    <property type="entry name" value="TGc"/>
    <property type="match status" value="1"/>
</dbReference>
<dbReference type="OrthoDB" id="9804023at2"/>
<feature type="transmembrane region" description="Helical" evidence="2">
    <location>
        <begin position="71"/>
        <end position="91"/>
    </location>
</feature>
<evidence type="ECO:0000313" key="4">
    <source>
        <dbReference type="EMBL" id="TWP50242.1"/>
    </source>
</evidence>
<dbReference type="InterPro" id="IPR021878">
    <property type="entry name" value="TgpA_N"/>
</dbReference>
<keyword evidence="2" id="KW-1133">Transmembrane helix</keyword>
<feature type="transmembrane region" description="Helical" evidence="2">
    <location>
        <begin position="210"/>
        <end position="235"/>
    </location>
</feature>
<feature type="transmembrane region" description="Helical" evidence="2">
    <location>
        <begin position="601"/>
        <end position="622"/>
    </location>
</feature>
<feature type="transmembrane region" description="Helical" evidence="2">
    <location>
        <begin position="40"/>
        <end position="59"/>
    </location>
</feature>
<dbReference type="Pfam" id="PF11992">
    <property type="entry name" value="TgpA_N"/>
    <property type="match status" value="1"/>
</dbReference>
<dbReference type="Gene3D" id="3.10.620.30">
    <property type="match status" value="1"/>
</dbReference>
<dbReference type="PANTHER" id="PTHR42736">
    <property type="entry name" value="PROTEIN-GLUTAMINE GAMMA-GLUTAMYLTRANSFERASE"/>
    <property type="match status" value="1"/>
</dbReference>
<feature type="compositionally biased region" description="Low complexity" evidence="1">
    <location>
        <begin position="560"/>
        <end position="582"/>
    </location>
</feature>
<feature type="domain" description="Transglutaminase-like" evidence="3">
    <location>
        <begin position="468"/>
        <end position="537"/>
    </location>
</feature>
<evidence type="ECO:0000259" key="3">
    <source>
        <dbReference type="SMART" id="SM00460"/>
    </source>
</evidence>
<accession>A0A563ERM4</accession>
<name>A0A563ERM4_9PSEU</name>
<dbReference type="RefSeq" id="WP_146353865.1">
    <property type="nucleotide sequence ID" value="NZ_VOBR01000013.1"/>
</dbReference>
<keyword evidence="2" id="KW-0472">Membrane</keyword>
<dbReference type="EMBL" id="VOBR01000013">
    <property type="protein sequence ID" value="TWP50242.1"/>
    <property type="molecule type" value="Genomic_DNA"/>
</dbReference>
<evidence type="ECO:0000256" key="1">
    <source>
        <dbReference type="SAM" id="MobiDB-lite"/>
    </source>
</evidence>
<dbReference type="InterPro" id="IPR052901">
    <property type="entry name" value="Bact_TGase-like"/>
</dbReference>
<evidence type="ECO:0000256" key="2">
    <source>
        <dbReference type="SAM" id="Phobius"/>
    </source>
</evidence>
<gene>
    <name evidence="4" type="ORF">FKR81_21290</name>
</gene>
<dbReference type="Pfam" id="PF01841">
    <property type="entry name" value="Transglut_core"/>
    <property type="match status" value="1"/>
</dbReference>